<gene>
    <name evidence="2" type="ORF">JAZ04_06085</name>
</gene>
<accession>A0A9E4K2H5</accession>
<dbReference type="SUPFAM" id="SSF46689">
    <property type="entry name" value="Homeodomain-like"/>
    <property type="match status" value="1"/>
</dbReference>
<dbReference type="GO" id="GO:0003677">
    <property type="term" value="F:DNA binding"/>
    <property type="evidence" value="ECO:0007669"/>
    <property type="project" value="InterPro"/>
</dbReference>
<organism evidence="2 3">
    <name type="scientific">Candidatus Thiodiazotropha lotti</name>
    <dbReference type="NCBI Taxonomy" id="2792787"/>
    <lineage>
        <taxon>Bacteria</taxon>
        <taxon>Pseudomonadati</taxon>
        <taxon>Pseudomonadota</taxon>
        <taxon>Gammaproteobacteria</taxon>
        <taxon>Chromatiales</taxon>
        <taxon>Sedimenticolaceae</taxon>
        <taxon>Candidatus Thiodiazotropha</taxon>
    </lineage>
</organism>
<evidence type="ECO:0000313" key="3">
    <source>
        <dbReference type="Proteomes" id="UP000886687"/>
    </source>
</evidence>
<dbReference type="PANTHER" id="PTHR33609:SF1">
    <property type="entry name" value="TRANSPOSASE"/>
    <property type="match status" value="1"/>
</dbReference>
<dbReference type="GO" id="GO:0006313">
    <property type="term" value="P:DNA transposition"/>
    <property type="evidence" value="ECO:0007669"/>
    <property type="project" value="InterPro"/>
</dbReference>
<dbReference type="InterPro" id="IPR052546">
    <property type="entry name" value="Transposase_8_domain"/>
</dbReference>
<dbReference type="GO" id="GO:0004803">
    <property type="term" value="F:transposase activity"/>
    <property type="evidence" value="ECO:0007669"/>
    <property type="project" value="InterPro"/>
</dbReference>
<dbReference type="Pfam" id="PF01527">
    <property type="entry name" value="HTH_Tnp_1"/>
    <property type="match status" value="1"/>
</dbReference>
<evidence type="ECO:0000313" key="2">
    <source>
        <dbReference type="EMBL" id="MCG7938412.1"/>
    </source>
</evidence>
<sequence length="65" mass="7571">MKKFRFTETQIVSVLNEADAGMKVAHLCRKHGTSEATYDNWKPKYGGMSASELKRRKRWKPNSRI</sequence>
<dbReference type="Proteomes" id="UP000886687">
    <property type="component" value="Unassembled WGS sequence"/>
</dbReference>
<dbReference type="InterPro" id="IPR002514">
    <property type="entry name" value="Transposase_8"/>
</dbReference>
<comment type="caution">
    <text evidence="2">The sequence shown here is derived from an EMBL/GenBank/DDBJ whole genome shotgun (WGS) entry which is preliminary data.</text>
</comment>
<dbReference type="InterPro" id="IPR009057">
    <property type="entry name" value="Homeodomain-like_sf"/>
</dbReference>
<dbReference type="PANTHER" id="PTHR33609">
    <property type="entry name" value="LOW CALCIUM RESPONSE LOCUS PROTEIN S"/>
    <property type="match status" value="1"/>
</dbReference>
<reference evidence="2" key="1">
    <citation type="journal article" date="2021" name="Proc. Natl. Acad. Sci. U.S.A.">
        <title>Global biogeography of chemosynthetic symbionts reveals both localized and globally distributed symbiont groups. .</title>
        <authorList>
            <person name="Osvatic J.T."/>
            <person name="Wilkins L.G.E."/>
            <person name="Leibrecht L."/>
            <person name="Leray M."/>
            <person name="Zauner S."/>
            <person name="Polzin J."/>
            <person name="Camacho Y."/>
            <person name="Gros O."/>
            <person name="van Gils J.A."/>
            <person name="Eisen J.A."/>
            <person name="Petersen J.M."/>
            <person name="Yuen B."/>
        </authorList>
    </citation>
    <scope>NUCLEOTIDE SEQUENCE</scope>
    <source>
        <strain evidence="2">MAGL173</strain>
    </source>
</reference>
<evidence type="ECO:0000256" key="1">
    <source>
        <dbReference type="ARBA" id="ARBA00009964"/>
    </source>
</evidence>
<dbReference type="AlphaFoldDB" id="A0A9E4K2H5"/>
<name>A0A9E4K2H5_9GAMM</name>
<protein>
    <submittedName>
        <fullName evidence="2">Transposase</fullName>
    </submittedName>
</protein>
<proteinExistence type="inferred from homology"/>
<comment type="similarity">
    <text evidence="1">Belongs to the transposase 8 family.</text>
</comment>
<dbReference type="EMBL" id="JAEPDI010000003">
    <property type="protein sequence ID" value="MCG7938412.1"/>
    <property type="molecule type" value="Genomic_DNA"/>
</dbReference>